<evidence type="ECO:0000259" key="1">
    <source>
        <dbReference type="SMART" id="SM00052"/>
    </source>
</evidence>
<evidence type="ECO:0000313" key="2">
    <source>
        <dbReference type="EMBL" id="WOH37526.1"/>
    </source>
</evidence>
<evidence type="ECO:0000313" key="3">
    <source>
        <dbReference type="Proteomes" id="UP001301442"/>
    </source>
</evidence>
<keyword evidence="3" id="KW-1185">Reference proteome</keyword>
<dbReference type="SMART" id="SM00052">
    <property type="entry name" value="EAL"/>
    <property type="match status" value="1"/>
</dbReference>
<dbReference type="EMBL" id="CP136600">
    <property type="protein sequence ID" value="WOH37526.1"/>
    <property type="molecule type" value="Genomic_DNA"/>
</dbReference>
<dbReference type="InterPro" id="IPR001633">
    <property type="entry name" value="EAL_dom"/>
</dbReference>
<sequence>MQINKTLSIKENQERYEAIQGFAARQSIVDKNNKIFAYELLFRDSLINVFPDIDADLATVKLIQTTLESRQSKTITKQKPAFINFTLETLQKGYPQQFDIEHVIIEILETEQPCPELLKICQYLHEKGYCIALDDFVHHQQWHDFFPFIKIIKVDFRQSTTEEIIQLIEHLVEFPHIELLAEKVENQQEYKQALNLGFDYFQGFFIDKPEVIKSKPKSKFDLDLSFA</sequence>
<dbReference type="InterPro" id="IPR050706">
    <property type="entry name" value="Cyclic-di-GMP_PDE-like"/>
</dbReference>
<dbReference type="Gene3D" id="3.20.20.450">
    <property type="entry name" value="EAL domain"/>
    <property type="match status" value="1"/>
</dbReference>
<dbReference type="SUPFAM" id="SSF141868">
    <property type="entry name" value="EAL domain-like"/>
    <property type="match status" value="1"/>
</dbReference>
<proteinExistence type="predicted"/>
<protein>
    <submittedName>
        <fullName evidence="2">EAL domain-containing protein</fullName>
    </submittedName>
</protein>
<dbReference type="PANTHER" id="PTHR33121">
    <property type="entry name" value="CYCLIC DI-GMP PHOSPHODIESTERASE PDEF"/>
    <property type="match status" value="1"/>
</dbReference>
<dbReference type="PANTHER" id="PTHR33121:SF76">
    <property type="entry name" value="SIGNALING PROTEIN"/>
    <property type="match status" value="1"/>
</dbReference>
<accession>A0ABZ0GNZ9</accession>
<reference evidence="2 3" key="1">
    <citation type="submission" date="2023-09" db="EMBL/GenBank/DDBJ databases">
        <authorList>
            <person name="Qi X."/>
        </authorList>
    </citation>
    <scope>NUCLEOTIDE SEQUENCE [LARGE SCALE GENOMIC DNA]</scope>
    <source>
        <strain evidence="2 3">S1-1</strain>
    </source>
</reference>
<dbReference type="Proteomes" id="UP001301442">
    <property type="component" value="Chromosome"/>
</dbReference>
<name>A0ABZ0GNZ9_9GAMM</name>
<dbReference type="Pfam" id="PF00563">
    <property type="entry name" value="EAL"/>
    <property type="match status" value="1"/>
</dbReference>
<gene>
    <name evidence="2" type="ORF">RI844_19530</name>
</gene>
<dbReference type="RefSeq" id="WP_348396313.1">
    <property type="nucleotide sequence ID" value="NZ_CP136600.1"/>
</dbReference>
<organism evidence="2 3">
    <name type="scientific">Thalassotalea fonticola</name>
    <dbReference type="NCBI Taxonomy" id="3065649"/>
    <lineage>
        <taxon>Bacteria</taxon>
        <taxon>Pseudomonadati</taxon>
        <taxon>Pseudomonadota</taxon>
        <taxon>Gammaproteobacteria</taxon>
        <taxon>Alteromonadales</taxon>
        <taxon>Colwelliaceae</taxon>
        <taxon>Thalassotalea</taxon>
    </lineage>
</organism>
<dbReference type="InterPro" id="IPR035919">
    <property type="entry name" value="EAL_sf"/>
</dbReference>
<feature type="domain" description="EAL" evidence="1">
    <location>
        <begin position="5"/>
        <end position="221"/>
    </location>
</feature>